<accession>A0ACB9L4B3</accession>
<gene>
    <name evidence="1" type="ORF">MLD38_039999</name>
</gene>
<comment type="caution">
    <text evidence="1">The sequence shown here is derived from an EMBL/GenBank/DDBJ whole genome shotgun (WGS) entry which is preliminary data.</text>
</comment>
<protein>
    <submittedName>
        <fullName evidence="1">Uncharacterized protein</fullName>
    </submittedName>
</protein>
<dbReference type="EMBL" id="CM042891">
    <property type="protein sequence ID" value="KAI4304502.1"/>
    <property type="molecule type" value="Genomic_DNA"/>
</dbReference>
<evidence type="ECO:0000313" key="1">
    <source>
        <dbReference type="EMBL" id="KAI4304502.1"/>
    </source>
</evidence>
<reference evidence="2" key="1">
    <citation type="journal article" date="2023" name="Front. Plant Sci.">
        <title>Chromosomal-level genome assembly of Melastoma candidum provides insights into trichome evolution.</title>
        <authorList>
            <person name="Zhong Y."/>
            <person name="Wu W."/>
            <person name="Sun C."/>
            <person name="Zou P."/>
            <person name="Liu Y."/>
            <person name="Dai S."/>
            <person name="Zhou R."/>
        </authorList>
    </citation>
    <scope>NUCLEOTIDE SEQUENCE [LARGE SCALE GENOMIC DNA]</scope>
</reference>
<dbReference type="Proteomes" id="UP001057402">
    <property type="component" value="Chromosome 12"/>
</dbReference>
<evidence type="ECO:0000313" key="2">
    <source>
        <dbReference type="Proteomes" id="UP001057402"/>
    </source>
</evidence>
<name>A0ACB9L4B3_9MYRT</name>
<proteinExistence type="predicted"/>
<keyword evidence="2" id="KW-1185">Reference proteome</keyword>
<sequence length="164" mass="18623">MALESYASLGKSDELSLKAVGTVSPTAASKAFDREVREVMSTKVFGDPWRPWCGWHVCFTYDIGVDNNTGRSPCSWPLLTRRLAVINKVNKRVDALAREVEEAMQRDLSDAVRNLENFVDAVCKPYQEEAQSRLDNLLAKQKELSNVAERIWVLRRDIQNLHIS</sequence>
<organism evidence="1 2">
    <name type="scientific">Melastoma candidum</name>
    <dbReference type="NCBI Taxonomy" id="119954"/>
    <lineage>
        <taxon>Eukaryota</taxon>
        <taxon>Viridiplantae</taxon>
        <taxon>Streptophyta</taxon>
        <taxon>Embryophyta</taxon>
        <taxon>Tracheophyta</taxon>
        <taxon>Spermatophyta</taxon>
        <taxon>Magnoliopsida</taxon>
        <taxon>eudicotyledons</taxon>
        <taxon>Gunneridae</taxon>
        <taxon>Pentapetalae</taxon>
        <taxon>rosids</taxon>
        <taxon>malvids</taxon>
        <taxon>Myrtales</taxon>
        <taxon>Melastomataceae</taxon>
        <taxon>Melastomatoideae</taxon>
        <taxon>Melastomateae</taxon>
        <taxon>Melastoma</taxon>
    </lineage>
</organism>